<accession>A0A2T5TYK1</accession>
<protein>
    <submittedName>
        <fullName evidence="1">DNA polymerase III chi subunit</fullName>
    </submittedName>
</protein>
<dbReference type="InterPro" id="IPR036768">
    <property type="entry name" value="PolIII_chi_sf"/>
</dbReference>
<dbReference type="InterPro" id="IPR007459">
    <property type="entry name" value="DNA_pol3_chi"/>
</dbReference>
<dbReference type="AlphaFoldDB" id="A0A2T5TYK1"/>
<dbReference type="GO" id="GO:0006260">
    <property type="term" value="P:DNA replication"/>
    <property type="evidence" value="ECO:0007669"/>
    <property type="project" value="InterPro"/>
</dbReference>
<dbReference type="RefSeq" id="WP_107955600.1">
    <property type="nucleotide sequence ID" value="NZ_QAYE01000010.1"/>
</dbReference>
<dbReference type="GO" id="GO:0003887">
    <property type="term" value="F:DNA-directed DNA polymerase activity"/>
    <property type="evidence" value="ECO:0007669"/>
    <property type="project" value="InterPro"/>
</dbReference>
<name>A0A2T5TYK1_9SPHN</name>
<dbReference type="OrthoDB" id="9795973at2"/>
<reference evidence="1 2" key="1">
    <citation type="submission" date="2018-04" db="EMBL/GenBank/DDBJ databases">
        <title>Genomic Encyclopedia of Type Strains, Phase III (KMG-III): the genomes of soil and plant-associated and newly described type strains.</title>
        <authorList>
            <person name="Whitman W."/>
        </authorList>
    </citation>
    <scope>NUCLEOTIDE SEQUENCE [LARGE SCALE GENOMIC DNA]</scope>
    <source>
        <strain evidence="1 2">MA-olki</strain>
    </source>
</reference>
<dbReference type="PANTHER" id="PTHR38767:SF1">
    <property type="entry name" value="DNA POLYMERASE III SUBUNIT CHI"/>
    <property type="match status" value="1"/>
</dbReference>
<proteinExistence type="predicted"/>
<dbReference type="Pfam" id="PF04364">
    <property type="entry name" value="DNA_pol3_chi"/>
    <property type="match status" value="1"/>
</dbReference>
<sequence>MQVDFYHLTSPLDRVLPRIAERVVQTGGRFLIVAEPEEQRVALDRLLWSYAPESFLPHAQAGSNDDTVQPILIAEDIQETAPANAARNVAVVDGRWRDLILTFDRAFHIFDDEAIREARLAWKGLADRDDVERRYWKQNDSGRWEQAA</sequence>
<dbReference type="SUPFAM" id="SSF102400">
    <property type="entry name" value="DNA polymerase III chi subunit"/>
    <property type="match status" value="1"/>
</dbReference>
<dbReference type="Proteomes" id="UP000244013">
    <property type="component" value="Unassembled WGS sequence"/>
</dbReference>
<gene>
    <name evidence="1" type="ORF">C8J25_11026</name>
</gene>
<evidence type="ECO:0000313" key="1">
    <source>
        <dbReference type="EMBL" id="PTW44346.1"/>
    </source>
</evidence>
<dbReference type="GO" id="GO:0003677">
    <property type="term" value="F:DNA binding"/>
    <property type="evidence" value="ECO:0007669"/>
    <property type="project" value="InterPro"/>
</dbReference>
<comment type="caution">
    <text evidence="1">The sequence shown here is derived from an EMBL/GenBank/DDBJ whole genome shotgun (WGS) entry which is preliminary data.</text>
</comment>
<dbReference type="GO" id="GO:0032298">
    <property type="term" value="P:positive regulation of DNA-templated DNA replication initiation"/>
    <property type="evidence" value="ECO:0007669"/>
    <property type="project" value="TreeGrafter"/>
</dbReference>
<dbReference type="GeneID" id="91007440"/>
<dbReference type="Gene3D" id="3.40.50.10110">
    <property type="entry name" value="DNA polymerase III subunit chi"/>
    <property type="match status" value="1"/>
</dbReference>
<evidence type="ECO:0000313" key="2">
    <source>
        <dbReference type="Proteomes" id="UP000244013"/>
    </source>
</evidence>
<dbReference type="EMBL" id="QAYE01000010">
    <property type="protein sequence ID" value="PTW44346.1"/>
    <property type="molecule type" value="Genomic_DNA"/>
</dbReference>
<dbReference type="PANTHER" id="PTHR38767">
    <property type="entry name" value="DNA POLYMERASE III SUBUNIT CHI"/>
    <property type="match status" value="1"/>
</dbReference>
<organism evidence="1 2">
    <name type="scientific">Sphingomonas faeni</name>
    <dbReference type="NCBI Taxonomy" id="185950"/>
    <lineage>
        <taxon>Bacteria</taxon>
        <taxon>Pseudomonadati</taxon>
        <taxon>Pseudomonadota</taxon>
        <taxon>Alphaproteobacteria</taxon>
        <taxon>Sphingomonadales</taxon>
        <taxon>Sphingomonadaceae</taxon>
        <taxon>Sphingomonas</taxon>
    </lineage>
</organism>